<evidence type="ECO:0000256" key="7">
    <source>
        <dbReference type="ARBA" id="ARBA00022989"/>
    </source>
</evidence>
<dbReference type="PRINTS" id="PR00237">
    <property type="entry name" value="GPCRRHODOPSN"/>
</dbReference>
<keyword evidence="6" id="KW-0552">Olfaction</keyword>
<feature type="transmembrane region" description="Helical" evidence="16">
    <location>
        <begin position="162"/>
        <end position="188"/>
    </location>
</feature>
<dbReference type="GO" id="GO:0005886">
    <property type="term" value="C:plasma membrane"/>
    <property type="evidence" value="ECO:0007669"/>
    <property type="project" value="UniProtKB-SubCell"/>
</dbReference>
<evidence type="ECO:0000313" key="18">
    <source>
        <dbReference type="EMBL" id="MBZ3879181.1"/>
    </source>
</evidence>
<dbReference type="InterPro" id="IPR000276">
    <property type="entry name" value="GPCR_Rhodpsn"/>
</dbReference>
<evidence type="ECO:0000256" key="9">
    <source>
        <dbReference type="ARBA" id="ARBA00023136"/>
    </source>
</evidence>
<keyword evidence="10" id="KW-1015">Disulfide bond</keyword>
<dbReference type="PANTHER" id="PTHR24242">
    <property type="entry name" value="G-PROTEIN COUPLED RECEPTOR"/>
    <property type="match status" value="1"/>
</dbReference>
<keyword evidence="3" id="KW-1003">Cell membrane</keyword>
<protein>
    <submittedName>
        <fullName evidence="18">Olfactory receptor 11H12</fullName>
    </submittedName>
</protein>
<feature type="region of interest" description="Disordered" evidence="15">
    <location>
        <begin position="1"/>
        <end position="57"/>
    </location>
</feature>
<keyword evidence="19" id="KW-1185">Reference proteome</keyword>
<feature type="transmembrane region" description="Helical" evidence="16">
    <location>
        <begin position="339"/>
        <end position="363"/>
    </location>
</feature>
<dbReference type="FunFam" id="1.10.1220.70:FF:000001">
    <property type="entry name" value="Olfactory receptor"/>
    <property type="match status" value="1"/>
</dbReference>
<dbReference type="PRINTS" id="PR00245">
    <property type="entry name" value="OLFACTORYR"/>
</dbReference>
<sequence length="459" mass="51588">MSEKEPLLTASVKKYTEETPSESESESDDDEDGKKEKGLPDQLSPSDEEDLEEAAFRYHNEDPPLVAPVVPALPKPPDKIKRKVQKKEFSHQSNFQNFPILSKVKVQGEKEEMHTAGYRILHDLENSAQLTDSMNISGLGSSSGSVSEFILLGFPCSREIQVVLYVFSSIIYLLTLMGNRAIICAVCWDQHLHTPMYILLGNFAFLEIWYVNSTVPNTLVNFRAKTKSISFTGCFLQLYFFFSMGSTECFFLSAMAFDRYFAICHPLHYAIVMTGQRCFNLVVSCWVCGFLWYLVPVILISQLPFCGPNVIDHFVCDSGPLLTLSCTSAPMSKLTSYTLSSLIILLSFLFILISYARVLLAVLQLPSASSRHKAFSTCGSHLAVVLLFYGTIMVMHVSPGSSHSTLMPKIMTLFYAMVTPLFNPLIYSLRNKEMKSALWKVREKFKISLNTFGSRSRSV</sequence>
<comment type="similarity">
    <text evidence="2 14">Belongs to the G-protein coupled receptor 1 family.</text>
</comment>
<evidence type="ECO:0000256" key="16">
    <source>
        <dbReference type="SAM" id="Phobius"/>
    </source>
</evidence>
<dbReference type="EMBL" id="JAATJV010350840">
    <property type="protein sequence ID" value="MBZ3879181.1"/>
    <property type="molecule type" value="Genomic_DNA"/>
</dbReference>
<evidence type="ECO:0000256" key="2">
    <source>
        <dbReference type="ARBA" id="ARBA00010663"/>
    </source>
</evidence>
<evidence type="ECO:0000256" key="15">
    <source>
        <dbReference type="SAM" id="MobiDB-lite"/>
    </source>
</evidence>
<dbReference type="PANTHER" id="PTHR24242:SF246">
    <property type="entry name" value="OLFACTORY RECEPTOR"/>
    <property type="match status" value="1"/>
</dbReference>
<feature type="transmembrane region" description="Helical" evidence="16">
    <location>
        <begin position="375"/>
        <end position="398"/>
    </location>
</feature>
<feature type="domain" description="G-protein coupled receptors family 1 profile" evidence="17">
    <location>
        <begin position="178"/>
        <end position="427"/>
    </location>
</feature>
<evidence type="ECO:0000256" key="3">
    <source>
        <dbReference type="ARBA" id="ARBA00022475"/>
    </source>
</evidence>
<evidence type="ECO:0000313" key="19">
    <source>
        <dbReference type="Proteomes" id="UP001166674"/>
    </source>
</evidence>
<dbReference type="InterPro" id="IPR050939">
    <property type="entry name" value="Olfactory_GPCR1"/>
</dbReference>
<evidence type="ECO:0000256" key="1">
    <source>
        <dbReference type="ARBA" id="ARBA00004651"/>
    </source>
</evidence>
<reference evidence="18" key="1">
    <citation type="submission" date="2020-03" db="EMBL/GenBank/DDBJ databases">
        <title>Studies in the Genomics of Life Span.</title>
        <authorList>
            <person name="Glass D."/>
        </authorList>
    </citation>
    <scope>NUCLEOTIDE SEQUENCE</scope>
    <source>
        <strain evidence="18">SUZIE</strain>
        <tissue evidence="18">Muscle</tissue>
    </source>
</reference>
<organism evidence="18 19">
    <name type="scientific">Sciurus carolinensis</name>
    <name type="common">Eastern gray squirrel</name>
    <dbReference type="NCBI Taxonomy" id="30640"/>
    <lineage>
        <taxon>Eukaryota</taxon>
        <taxon>Metazoa</taxon>
        <taxon>Chordata</taxon>
        <taxon>Craniata</taxon>
        <taxon>Vertebrata</taxon>
        <taxon>Euteleostomi</taxon>
        <taxon>Mammalia</taxon>
        <taxon>Eutheria</taxon>
        <taxon>Euarchontoglires</taxon>
        <taxon>Glires</taxon>
        <taxon>Rodentia</taxon>
        <taxon>Sciuromorpha</taxon>
        <taxon>Sciuridae</taxon>
        <taxon>Sciurinae</taxon>
        <taxon>Sciurini</taxon>
        <taxon>Sciurus</taxon>
    </lineage>
</organism>
<feature type="compositionally biased region" description="Acidic residues" evidence="15">
    <location>
        <begin position="19"/>
        <end position="31"/>
    </location>
</feature>
<feature type="transmembrane region" description="Helical" evidence="16">
    <location>
        <begin position="235"/>
        <end position="257"/>
    </location>
</feature>
<dbReference type="GO" id="GO:0004930">
    <property type="term" value="F:G protein-coupled receptor activity"/>
    <property type="evidence" value="ECO:0007669"/>
    <property type="project" value="UniProtKB-KW"/>
</dbReference>
<proteinExistence type="inferred from homology"/>
<keyword evidence="11 14" id="KW-0675">Receptor</keyword>
<keyword evidence="8 14" id="KW-0297">G-protein coupled receptor</keyword>
<keyword evidence="5 14" id="KW-0812">Transmembrane</keyword>
<accession>A0AA41T0B1</accession>
<evidence type="ECO:0000256" key="4">
    <source>
        <dbReference type="ARBA" id="ARBA00022606"/>
    </source>
</evidence>
<feature type="transmembrane region" description="Helical" evidence="16">
    <location>
        <begin position="410"/>
        <end position="429"/>
    </location>
</feature>
<dbReference type="Gene3D" id="1.20.1070.10">
    <property type="entry name" value="Rhodopsin 7-helix transmembrane proteins"/>
    <property type="match status" value="1"/>
</dbReference>
<dbReference type="InterPro" id="IPR000725">
    <property type="entry name" value="Olfact_rcpt"/>
</dbReference>
<evidence type="ECO:0000256" key="12">
    <source>
        <dbReference type="ARBA" id="ARBA00023180"/>
    </source>
</evidence>
<evidence type="ECO:0000259" key="17">
    <source>
        <dbReference type="PROSITE" id="PS50262"/>
    </source>
</evidence>
<dbReference type="SUPFAM" id="SSF81321">
    <property type="entry name" value="Family A G protein-coupled receptor-like"/>
    <property type="match status" value="1"/>
</dbReference>
<comment type="caution">
    <text evidence="18">The sequence shown here is derived from an EMBL/GenBank/DDBJ whole genome shotgun (WGS) entry which is preliminary data.</text>
</comment>
<dbReference type="PROSITE" id="PS50262">
    <property type="entry name" value="G_PROTEIN_RECEP_F1_2"/>
    <property type="match status" value="1"/>
</dbReference>
<keyword evidence="9 16" id="KW-0472">Membrane</keyword>
<evidence type="ECO:0000256" key="14">
    <source>
        <dbReference type="RuleBase" id="RU000688"/>
    </source>
</evidence>
<name>A0AA41T0B1_SCICA</name>
<dbReference type="Pfam" id="PF13853">
    <property type="entry name" value="7tm_4"/>
    <property type="match status" value="1"/>
</dbReference>
<dbReference type="AlphaFoldDB" id="A0AA41T0B1"/>
<evidence type="ECO:0000256" key="10">
    <source>
        <dbReference type="ARBA" id="ARBA00023157"/>
    </source>
</evidence>
<keyword evidence="12" id="KW-0325">Glycoprotein</keyword>
<evidence type="ECO:0000256" key="6">
    <source>
        <dbReference type="ARBA" id="ARBA00022725"/>
    </source>
</evidence>
<evidence type="ECO:0000256" key="8">
    <source>
        <dbReference type="ARBA" id="ARBA00023040"/>
    </source>
</evidence>
<keyword evidence="13 14" id="KW-0807">Transducer</keyword>
<evidence type="ECO:0000256" key="11">
    <source>
        <dbReference type="ARBA" id="ARBA00023170"/>
    </source>
</evidence>
<dbReference type="InterPro" id="IPR017452">
    <property type="entry name" value="GPCR_Rhodpsn_7TM"/>
</dbReference>
<feature type="transmembrane region" description="Helical" evidence="16">
    <location>
        <begin position="195"/>
        <end position="215"/>
    </location>
</feature>
<dbReference type="Proteomes" id="UP001166674">
    <property type="component" value="Unassembled WGS sequence"/>
</dbReference>
<keyword evidence="7 16" id="KW-1133">Transmembrane helix</keyword>
<feature type="transmembrane region" description="Helical" evidence="16">
    <location>
        <begin position="278"/>
        <end position="300"/>
    </location>
</feature>
<evidence type="ECO:0000256" key="5">
    <source>
        <dbReference type="ARBA" id="ARBA00022692"/>
    </source>
</evidence>
<keyword evidence="4" id="KW-0716">Sensory transduction</keyword>
<comment type="subcellular location">
    <subcellularLocation>
        <location evidence="1">Cell membrane</location>
        <topology evidence="1">Multi-pass membrane protein</topology>
    </subcellularLocation>
</comment>
<dbReference type="FunFam" id="1.20.1070.10:FF:000001">
    <property type="entry name" value="Olfactory receptor"/>
    <property type="match status" value="1"/>
</dbReference>
<gene>
    <name evidence="18" type="ORF">SUZIE_151665</name>
</gene>
<dbReference type="PROSITE" id="PS00237">
    <property type="entry name" value="G_PROTEIN_RECEP_F1_1"/>
    <property type="match status" value="1"/>
</dbReference>
<evidence type="ECO:0000256" key="13">
    <source>
        <dbReference type="ARBA" id="ARBA00023224"/>
    </source>
</evidence>
<dbReference type="GO" id="GO:0004984">
    <property type="term" value="F:olfactory receptor activity"/>
    <property type="evidence" value="ECO:0007669"/>
    <property type="project" value="InterPro"/>
</dbReference>
<dbReference type="CDD" id="cd15913">
    <property type="entry name" value="7tmA_OR11G-like"/>
    <property type="match status" value="1"/>
</dbReference>